<organism evidence="2 3">
    <name type="scientific">Lysobacter daejeonensis GH1-9</name>
    <dbReference type="NCBI Taxonomy" id="1385517"/>
    <lineage>
        <taxon>Bacteria</taxon>
        <taxon>Pseudomonadati</taxon>
        <taxon>Pseudomonadota</taxon>
        <taxon>Gammaproteobacteria</taxon>
        <taxon>Lysobacterales</taxon>
        <taxon>Lysobacteraceae</taxon>
        <taxon>Aerolutibacter</taxon>
    </lineage>
</organism>
<dbReference type="STRING" id="1385517.N800_02350"/>
<dbReference type="EMBL" id="AVPU01000010">
    <property type="protein sequence ID" value="KGM54733.1"/>
    <property type="molecule type" value="Genomic_DNA"/>
</dbReference>
<evidence type="ECO:0000256" key="1">
    <source>
        <dbReference type="SAM" id="Phobius"/>
    </source>
</evidence>
<feature type="transmembrane region" description="Helical" evidence="1">
    <location>
        <begin position="28"/>
        <end position="50"/>
    </location>
</feature>
<proteinExistence type="predicted"/>
<dbReference type="OrthoDB" id="6053999at2"/>
<dbReference type="AlphaFoldDB" id="A0A0A0EXB3"/>
<gene>
    <name evidence="2" type="ORF">N800_02350</name>
</gene>
<keyword evidence="1" id="KW-0472">Membrane</keyword>
<evidence type="ECO:0000313" key="2">
    <source>
        <dbReference type="EMBL" id="KGM54733.1"/>
    </source>
</evidence>
<keyword evidence="1" id="KW-0812">Transmembrane</keyword>
<dbReference type="Proteomes" id="UP000029998">
    <property type="component" value="Unassembled WGS sequence"/>
</dbReference>
<accession>A0A0A0EXB3</accession>
<reference evidence="2 3" key="1">
    <citation type="submission" date="2013-08" db="EMBL/GenBank/DDBJ databases">
        <title>Genome sequencing of Lysobacter.</title>
        <authorList>
            <person name="Zhang S."/>
            <person name="Wang G."/>
        </authorList>
    </citation>
    <scope>NUCLEOTIDE SEQUENCE [LARGE SCALE GENOMIC DNA]</scope>
    <source>
        <strain evidence="2 3">GH1-9</strain>
    </source>
</reference>
<feature type="transmembrane region" description="Helical" evidence="1">
    <location>
        <begin position="56"/>
        <end position="75"/>
    </location>
</feature>
<name>A0A0A0EXB3_9GAMM</name>
<keyword evidence="3" id="KW-1185">Reference proteome</keyword>
<comment type="caution">
    <text evidence="2">The sequence shown here is derived from an EMBL/GenBank/DDBJ whole genome shotgun (WGS) entry which is preliminary data.</text>
</comment>
<keyword evidence="1" id="KW-1133">Transmembrane helix</keyword>
<evidence type="ECO:0008006" key="4">
    <source>
        <dbReference type="Google" id="ProtNLM"/>
    </source>
</evidence>
<dbReference type="RefSeq" id="WP_036136576.1">
    <property type="nucleotide sequence ID" value="NZ_AVPU01000010.1"/>
</dbReference>
<evidence type="ECO:0000313" key="3">
    <source>
        <dbReference type="Proteomes" id="UP000029998"/>
    </source>
</evidence>
<protein>
    <recommendedName>
        <fullName evidence="4">Transmembrane protein</fullName>
    </recommendedName>
</protein>
<sequence length="154" mass="16231">MSARGDVTAFDLQVMALLLRQARRLQGLSGAMMALTALWLVLAAAGVGATPGLSPWLLLASGVAGLAQGFCAARVDFDVSLLQRLDDGDVLSAARRLDASLIGLGLMSPARAGRDWHQRWQGMRRLVAYQAAWLVLQASLLAVACLAARPHGGV</sequence>
<feature type="transmembrane region" description="Helical" evidence="1">
    <location>
        <begin position="126"/>
        <end position="149"/>
    </location>
</feature>
<dbReference type="eggNOG" id="ENOG5033D3N">
    <property type="taxonomic scope" value="Bacteria"/>
</dbReference>